<organism evidence="2">
    <name type="scientific">Caldisericum exile</name>
    <dbReference type="NCBI Taxonomy" id="693075"/>
    <lineage>
        <taxon>Bacteria</taxon>
        <taxon>Pseudomonadati</taxon>
        <taxon>Caldisericota/Cryosericota group</taxon>
        <taxon>Caldisericota</taxon>
        <taxon>Caldisericia</taxon>
        <taxon>Caldisericales</taxon>
        <taxon>Caldisericaceae</taxon>
        <taxon>Caldisericum</taxon>
    </lineage>
</organism>
<dbReference type="Pfam" id="PF18480">
    <property type="entry name" value="DUF5615"/>
    <property type="match status" value="1"/>
</dbReference>
<sequence length="122" mass="14314">MKFLIDENVGESVTRFLVENGYDIVRAKDLSFREDHSLVDYAFNDNRIIITNDKDFGFLIYRQMLPSRGVILFRLSRETPSLKISALEITLTKFSYKLLDHFTVISDDKIRIRSLITFKESK</sequence>
<dbReference type="InterPro" id="IPR041049">
    <property type="entry name" value="DUF5615"/>
</dbReference>
<gene>
    <name evidence="2" type="ORF">ENV82_03810</name>
</gene>
<reference evidence="2" key="1">
    <citation type="journal article" date="2020" name="mSystems">
        <title>Genome- and Community-Level Interaction Insights into Carbon Utilization and Element Cycling Functions of Hydrothermarchaeota in Hydrothermal Sediment.</title>
        <authorList>
            <person name="Zhou Z."/>
            <person name="Liu Y."/>
            <person name="Xu W."/>
            <person name="Pan J."/>
            <person name="Luo Z.H."/>
            <person name="Li M."/>
        </authorList>
    </citation>
    <scope>NUCLEOTIDE SEQUENCE [LARGE SCALE GENOMIC DNA]</scope>
    <source>
        <strain evidence="2">SpSt-794</strain>
    </source>
</reference>
<evidence type="ECO:0000313" key="2">
    <source>
        <dbReference type="EMBL" id="HGW60538.1"/>
    </source>
</evidence>
<dbReference type="AlphaFoldDB" id="A0A7C4XUL6"/>
<feature type="domain" description="DUF5615" evidence="1">
    <location>
        <begin position="1"/>
        <end position="94"/>
    </location>
</feature>
<accession>A0A7C4XUL6</accession>
<evidence type="ECO:0000259" key="1">
    <source>
        <dbReference type="Pfam" id="PF18480"/>
    </source>
</evidence>
<proteinExistence type="predicted"/>
<dbReference type="EMBL" id="DTHV01000120">
    <property type="protein sequence ID" value="HGW60538.1"/>
    <property type="molecule type" value="Genomic_DNA"/>
</dbReference>
<name>A0A7C4XUL6_9BACT</name>
<protein>
    <recommendedName>
        <fullName evidence="1">DUF5615 domain-containing protein</fullName>
    </recommendedName>
</protein>
<comment type="caution">
    <text evidence="2">The sequence shown here is derived from an EMBL/GenBank/DDBJ whole genome shotgun (WGS) entry which is preliminary data.</text>
</comment>